<name>A0A3F3HET3_9LACO</name>
<dbReference type="InterPro" id="IPR045691">
    <property type="entry name" value="DUF6056"/>
</dbReference>
<evidence type="ECO:0000256" key="1">
    <source>
        <dbReference type="SAM" id="Phobius"/>
    </source>
</evidence>
<organism evidence="2">
    <name type="scientific">Fructobacillus tropaeoli</name>
    <dbReference type="NCBI Taxonomy" id="709323"/>
    <lineage>
        <taxon>Bacteria</taxon>
        <taxon>Bacillati</taxon>
        <taxon>Bacillota</taxon>
        <taxon>Bacilli</taxon>
        <taxon>Lactobacillales</taxon>
        <taxon>Lactobacillaceae</taxon>
        <taxon>Fructobacillus</taxon>
    </lineage>
</organism>
<feature type="transmembrane region" description="Helical" evidence="1">
    <location>
        <begin position="319"/>
        <end position="335"/>
    </location>
</feature>
<evidence type="ECO:0000313" key="2">
    <source>
        <dbReference type="EMBL" id="GAP04063.1"/>
    </source>
</evidence>
<evidence type="ECO:0008006" key="3">
    <source>
        <dbReference type="Google" id="ProtNLM"/>
    </source>
</evidence>
<keyword evidence="1" id="KW-1133">Transmembrane helix</keyword>
<feature type="transmembrane region" description="Helical" evidence="1">
    <location>
        <begin position="215"/>
        <end position="233"/>
    </location>
</feature>
<sequence length="446" mass="50483">MHMTKKSKIISIISLSLLFMFFYLLNFHTPLFDDDLYIGQHQTLITLWNQAYADYFHWNGRAIGQTLWRILVSSNIYITSLIISLGSITTIFLLNHFGKLNQSSSYSPLRIVYSFSLVLLFAPVIGQTMFWRAGAGNYLLTTTLILLFILPYYQWFHQGQHHLTKLSALLPLLAFLAGWSNENTSGGGLLIVLSYLLAGRYFKKLSWSKIQISSVITYLIGYLFLILAPGNAIRTKATMPPSWFEQSTFTHFKNGFKLVSKTLFHDYKMLIALILIFALVVIFQRQLENAIEGLLWFAAGLAVLYALSISPLGQDGGRSFFGGIIFMIVALLKLSTSAINHYQKKTLAYLTGATFLVLLTMLGLLKGAMGTLDAIKANQALQTRYQELEKHQGSDKLVKVKPLSYYPKKSFAINYGLEELSNSDPHAFPNEGYNWHYNLKKGIIMK</sequence>
<dbReference type="AlphaFoldDB" id="A0A3F3HET3"/>
<dbReference type="EMBL" id="DF968080">
    <property type="protein sequence ID" value="GAP04063.1"/>
    <property type="molecule type" value="Genomic_DNA"/>
</dbReference>
<keyword evidence="1" id="KW-0472">Membrane</keyword>
<protein>
    <recommendedName>
        <fullName evidence="3">Glucosyltransferase</fullName>
    </recommendedName>
</protein>
<feature type="transmembrane region" description="Helical" evidence="1">
    <location>
        <begin position="163"/>
        <end position="180"/>
    </location>
</feature>
<reference evidence="2" key="1">
    <citation type="journal article" date="2015" name="BMC Genomics">
        <title>Comparative genomics of Fructobacillus spp. and Leuconostoc spp. reveals niche-specific evolution of Fructobacillus spp.</title>
        <authorList>
            <person name="Endo A."/>
            <person name="Tanizawa Y."/>
            <person name="Tanaka N."/>
            <person name="Maeno S."/>
            <person name="Kumar H."/>
            <person name="Shiwa Y."/>
            <person name="Okada S."/>
            <person name="Yoshikawa H."/>
            <person name="Dicks L."/>
            <person name="Nakagawa J."/>
            <person name="Arita M."/>
        </authorList>
    </citation>
    <scope>NUCLEOTIDE SEQUENCE [LARGE SCALE GENOMIC DNA]</scope>
    <source>
        <strain evidence="2">F214-1</strain>
    </source>
</reference>
<dbReference type="Pfam" id="PF19528">
    <property type="entry name" value="DUF6056"/>
    <property type="match status" value="1"/>
</dbReference>
<gene>
    <name evidence="2" type="ORF">FTRO_0030030</name>
</gene>
<feature type="transmembrane region" description="Helical" evidence="1">
    <location>
        <begin position="137"/>
        <end position="156"/>
    </location>
</feature>
<feature type="transmembrane region" description="Helical" evidence="1">
    <location>
        <begin position="109"/>
        <end position="131"/>
    </location>
</feature>
<keyword evidence="1" id="KW-0812">Transmembrane</keyword>
<dbReference type="Proteomes" id="UP000064514">
    <property type="component" value="Unassembled WGS sequence"/>
</dbReference>
<feature type="transmembrane region" description="Helical" evidence="1">
    <location>
        <begin position="186"/>
        <end position="203"/>
    </location>
</feature>
<feature type="transmembrane region" description="Helical" evidence="1">
    <location>
        <begin position="267"/>
        <end position="283"/>
    </location>
</feature>
<proteinExistence type="predicted"/>
<feature type="transmembrane region" description="Helical" evidence="1">
    <location>
        <begin position="9"/>
        <end position="27"/>
    </location>
</feature>
<feature type="transmembrane region" description="Helical" evidence="1">
    <location>
        <begin position="295"/>
        <end position="313"/>
    </location>
</feature>
<feature type="transmembrane region" description="Helical" evidence="1">
    <location>
        <begin position="347"/>
        <end position="365"/>
    </location>
</feature>
<accession>A0A3F3HET3</accession>
<feature type="transmembrane region" description="Helical" evidence="1">
    <location>
        <begin position="76"/>
        <end position="97"/>
    </location>
</feature>